<name>A0AB34KYX2_9PEZI</name>
<dbReference type="AlphaFoldDB" id="A0AB34KYX2"/>
<comment type="caution">
    <text evidence="1">The sequence shown here is derived from an EMBL/GenBank/DDBJ whole genome shotgun (WGS) entry which is preliminary data.</text>
</comment>
<dbReference type="SUPFAM" id="SSF54637">
    <property type="entry name" value="Thioesterase/thiol ester dehydrase-isomerase"/>
    <property type="match status" value="1"/>
</dbReference>
<dbReference type="GeneID" id="96002745"/>
<accession>A0AB34KYX2</accession>
<proteinExistence type="predicted"/>
<protein>
    <submittedName>
        <fullName evidence="1">Uncharacterized protein</fullName>
    </submittedName>
</protein>
<dbReference type="RefSeq" id="XP_069233303.1">
    <property type="nucleotide sequence ID" value="XM_069369907.1"/>
</dbReference>
<organism evidence="1 2">
    <name type="scientific">Cladosporium halotolerans</name>
    <dbReference type="NCBI Taxonomy" id="1052096"/>
    <lineage>
        <taxon>Eukaryota</taxon>
        <taxon>Fungi</taxon>
        <taxon>Dikarya</taxon>
        <taxon>Ascomycota</taxon>
        <taxon>Pezizomycotina</taxon>
        <taxon>Dothideomycetes</taxon>
        <taxon>Dothideomycetidae</taxon>
        <taxon>Cladosporiales</taxon>
        <taxon>Cladosporiaceae</taxon>
        <taxon>Cladosporium</taxon>
    </lineage>
</organism>
<dbReference type="EMBL" id="JAAQHG020000003">
    <property type="protein sequence ID" value="KAL1590198.1"/>
    <property type="molecule type" value="Genomic_DNA"/>
</dbReference>
<dbReference type="InterPro" id="IPR029069">
    <property type="entry name" value="HotDog_dom_sf"/>
</dbReference>
<dbReference type="Proteomes" id="UP000803884">
    <property type="component" value="Unassembled WGS sequence"/>
</dbReference>
<dbReference type="InterPro" id="IPR052061">
    <property type="entry name" value="PTE-AB_protein"/>
</dbReference>
<dbReference type="Gene3D" id="3.10.129.10">
    <property type="entry name" value="Hotdog Thioesterase"/>
    <property type="match status" value="1"/>
</dbReference>
<sequence length="264" mass="28820">MPEYGSHEDGILMTDLNKRIDDEFKVKVLRGKCLGVTKQLRGEQGGWVEVVPRPIDESVPEAGQKKGFVAGLQGAKGLGVERLFWDRGDHKLIAIVWFGGSLSGWPGVTHGGVIATQLAEKFALAETLAETPASVTAAAIPQRLPGTGDHAKMPLPPDPMDEPAQLSLSYVKPTYANGFYVIRISPSVPLEEDPKHIVPSEPSGGHEYEATIETLDARICVKAKAKFEPSTKLQRAETQVKEITGASYESFKEWMWPSRQKSST</sequence>
<evidence type="ECO:0000313" key="2">
    <source>
        <dbReference type="Proteomes" id="UP000803884"/>
    </source>
</evidence>
<dbReference type="PANTHER" id="PTHR47260">
    <property type="entry name" value="UPF0644 PROTEIN PB2B4.06"/>
    <property type="match status" value="1"/>
</dbReference>
<gene>
    <name evidence="1" type="ORF">WHR41_01301</name>
</gene>
<keyword evidence="2" id="KW-1185">Reference proteome</keyword>
<evidence type="ECO:0000313" key="1">
    <source>
        <dbReference type="EMBL" id="KAL1590198.1"/>
    </source>
</evidence>
<dbReference type="PANTHER" id="PTHR47260:SF1">
    <property type="entry name" value="UPF0644 PROTEIN PB2B4.06"/>
    <property type="match status" value="1"/>
</dbReference>
<reference evidence="1 2" key="1">
    <citation type="journal article" date="2020" name="Microbiol. Resour. Announc.">
        <title>Draft Genome Sequence of a Cladosporium Species Isolated from the Mesophotic Ascidian Didemnum maculosum.</title>
        <authorList>
            <person name="Gioti A."/>
            <person name="Siaperas R."/>
            <person name="Nikolaivits E."/>
            <person name="Le Goff G."/>
            <person name="Ouazzani J."/>
            <person name="Kotoulas G."/>
            <person name="Topakas E."/>
        </authorList>
    </citation>
    <scope>NUCLEOTIDE SEQUENCE [LARGE SCALE GENOMIC DNA]</scope>
    <source>
        <strain evidence="1 2">TM138-S3</strain>
    </source>
</reference>